<dbReference type="InterPro" id="IPR005162">
    <property type="entry name" value="Retrotrans_gag_dom"/>
</dbReference>
<name>A0ABU6SCI6_9FABA</name>
<dbReference type="Pfam" id="PF03732">
    <property type="entry name" value="Retrotrans_gag"/>
    <property type="match status" value="1"/>
</dbReference>
<evidence type="ECO:0000313" key="3">
    <source>
        <dbReference type="Proteomes" id="UP001341840"/>
    </source>
</evidence>
<keyword evidence="3" id="KW-1185">Reference proteome</keyword>
<dbReference type="Proteomes" id="UP001341840">
    <property type="component" value="Unassembled WGS sequence"/>
</dbReference>
<dbReference type="EMBL" id="JASCZI010060545">
    <property type="protein sequence ID" value="MED6133728.1"/>
    <property type="molecule type" value="Genomic_DNA"/>
</dbReference>
<comment type="caution">
    <text evidence="2">The sequence shown here is derived from an EMBL/GenBank/DDBJ whole genome shotgun (WGS) entry which is preliminary data.</text>
</comment>
<feature type="domain" description="Retrotransposon gag" evidence="1">
    <location>
        <begin position="24"/>
        <end position="71"/>
    </location>
</feature>
<accession>A0ABU6SCI6</accession>
<sequence length="129" mass="15345">MLIEDYDNDDEAFLYERKAFKMKSLVKFRKLQQGSKSVKEYYVHLQDLVNKANIDKGHEVFMGRFLLGLNQDIADEVEFYDYATMMIYSVWSLRRRCSNNVWQHGSILSLQEILMVQGLMVQQYSRLQT</sequence>
<gene>
    <name evidence="2" type="ORF">PIB30_030817</name>
</gene>
<proteinExistence type="predicted"/>
<reference evidence="2 3" key="1">
    <citation type="journal article" date="2023" name="Plants (Basel)">
        <title>Bridging the Gap: Combining Genomics and Transcriptomics Approaches to Understand Stylosanthes scabra, an Orphan Legume from the Brazilian Caatinga.</title>
        <authorList>
            <person name="Ferreira-Neto J.R.C."/>
            <person name="da Silva M.D."/>
            <person name="Binneck E."/>
            <person name="de Melo N.F."/>
            <person name="da Silva R.H."/>
            <person name="de Melo A.L.T.M."/>
            <person name="Pandolfi V."/>
            <person name="Bustamante F.O."/>
            <person name="Brasileiro-Vidal A.C."/>
            <person name="Benko-Iseppon A.M."/>
        </authorList>
    </citation>
    <scope>NUCLEOTIDE SEQUENCE [LARGE SCALE GENOMIC DNA]</scope>
    <source>
        <tissue evidence="2">Leaves</tissue>
    </source>
</reference>
<evidence type="ECO:0000313" key="2">
    <source>
        <dbReference type="EMBL" id="MED6133728.1"/>
    </source>
</evidence>
<protein>
    <recommendedName>
        <fullName evidence="1">Retrotransposon gag domain-containing protein</fullName>
    </recommendedName>
</protein>
<organism evidence="2 3">
    <name type="scientific">Stylosanthes scabra</name>
    <dbReference type="NCBI Taxonomy" id="79078"/>
    <lineage>
        <taxon>Eukaryota</taxon>
        <taxon>Viridiplantae</taxon>
        <taxon>Streptophyta</taxon>
        <taxon>Embryophyta</taxon>
        <taxon>Tracheophyta</taxon>
        <taxon>Spermatophyta</taxon>
        <taxon>Magnoliopsida</taxon>
        <taxon>eudicotyledons</taxon>
        <taxon>Gunneridae</taxon>
        <taxon>Pentapetalae</taxon>
        <taxon>rosids</taxon>
        <taxon>fabids</taxon>
        <taxon>Fabales</taxon>
        <taxon>Fabaceae</taxon>
        <taxon>Papilionoideae</taxon>
        <taxon>50 kb inversion clade</taxon>
        <taxon>dalbergioids sensu lato</taxon>
        <taxon>Dalbergieae</taxon>
        <taxon>Pterocarpus clade</taxon>
        <taxon>Stylosanthes</taxon>
    </lineage>
</organism>
<evidence type="ECO:0000259" key="1">
    <source>
        <dbReference type="Pfam" id="PF03732"/>
    </source>
</evidence>